<dbReference type="EMBL" id="RXIC02000019">
    <property type="protein sequence ID" value="KAB1227280.1"/>
    <property type="molecule type" value="Genomic_DNA"/>
</dbReference>
<reference evidence="1 2" key="1">
    <citation type="journal article" date="2019" name="Plant Biotechnol. J.">
        <title>The red bayberry genome and genetic basis of sex determination.</title>
        <authorList>
            <person name="Jia H.M."/>
            <person name="Jia H.J."/>
            <person name="Cai Q.L."/>
            <person name="Wang Y."/>
            <person name="Zhao H.B."/>
            <person name="Yang W.F."/>
            <person name="Wang G.Y."/>
            <person name="Li Y.H."/>
            <person name="Zhan D.L."/>
            <person name="Shen Y.T."/>
            <person name="Niu Q.F."/>
            <person name="Chang L."/>
            <person name="Qiu J."/>
            <person name="Zhao L."/>
            <person name="Xie H.B."/>
            <person name="Fu W.Y."/>
            <person name="Jin J."/>
            <person name="Li X.W."/>
            <person name="Jiao Y."/>
            <person name="Zhou C.C."/>
            <person name="Tu T."/>
            <person name="Chai C.Y."/>
            <person name="Gao J.L."/>
            <person name="Fan L.J."/>
            <person name="van de Weg E."/>
            <person name="Wang J.Y."/>
            <person name="Gao Z.S."/>
        </authorList>
    </citation>
    <scope>NUCLEOTIDE SEQUENCE [LARGE SCALE GENOMIC DNA]</scope>
    <source>
        <tissue evidence="1">Leaves</tissue>
    </source>
</reference>
<evidence type="ECO:0000313" key="1">
    <source>
        <dbReference type="EMBL" id="KAB1227280.1"/>
    </source>
</evidence>
<keyword evidence="2" id="KW-1185">Reference proteome</keyword>
<comment type="caution">
    <text evidence="1">The sequence shown here is derived from an EMBL/GenBank/DDBJ whole genome shotgun (WGS) entry which is preliminary data.</text>
</comment>
<organism evidence="1 2">
    <name type="scientific">Morella rubra</name>
    <name type="common">Chinese bayberry</name>
    <dbReference type="NCBI Taxonomy" id="262757"/>
    <lineage>
        <taxon>Eukaryota</taxon>
        <taxon>Viridiplantae</taxon>
        <taxon>Streptophyta</taxon>
        <taxon>Embryophyta</taxon>
        <taxon>Tracheophyta</taxon>
        <taxon>Spermatophyta</taxon>
        <taxon>Magnoliopsida</taxon>
        <taxon>eudicotyledons</taxon>
        <taxon>Gunneridae</taxon>
        <taxon>Pentapetalae</taxon>
        <taxon>rosids</taxon>
        <taxon>fabids</taxon>
        <taxon>Fagales</taxon>
        <taxon>Myricaceae</taxon>
        <taxon>Morella</taxon>
    </lineage>
</organism>
<dbReference type="Proteomes" id="UP000516437">
    <property type="component" value="Chromosome 1"/>
</dbReference>
<gene>
    <name evidence="1" type="ORF">CJ030_MR1G029350</name>
</gene>
<evidence type="ECO:0000313" key="2">
    <source>
        <dbReference type="Proteomes" id="UP000516437"/>
    </source>
</evidence>
<proteinExistence type="predicted"/>
<name>A0A6A1WX98_9ROSI</name>
<dbReference type="OrthoDB" id="2012132at2759"/>
<sequence>MQVDCVTCSPVYNCNRPGAVCQDPRFVGRDGIVFYFHGQQERDFCIVSDSNLHINAHFIGKRNHNETSFRPENIPRGG</sequence>
<protein>
    <submittedName>
        <fullName evidence="1">Uncharacterized protein</fullName>
    </submittedName>
</protein>
<dbReference type="PANTHER" id="PTHR31656">
    <property type="entry name" value="ROOT CAP DOMAIN-CONTAINING PROTEIN"/>
    <property type="match status" value="1"/>
</dbReference>
<dbReference type="AlphaFoldDB" id="A0A6A1WX98"/>
<accession>A0A6A1WX98</accession>